<feature type="transmembrane region" description="Helical" evidence="1">
    <location>
        <begin position="170"/>
        <end position="190"/>
    </location>
</feature>
<proteinExistence type="predicted"/>
<protein>
    <submittedName>
        <fullName evidence="2">Uncharacterized protein</fullName>
    </submittedName>
</protein>
<dbReference type="EMBL" id="KZ805314">
    <property type="protein sequence ID" value="PVI05325.1"/>
    <property type="molecule type" value="Genomic_DNA"/>
</dbReference>
<sequence>MAPKMFRKIFIEYALAITGGLLRFVLIFPLSTYSTGAQNHWRTIKDNALLQQNGPYDPAIAAGEKLAQTWGTFGFWWIVAGWVPAVLLPAPPSILFAALDGCITAFISSATHVQTSYAPHRVSDCQGSAAFELHRPLGANESFFEAAARLNATVTDPFSMCKSYTVEWQYGLSVSVIFSFVTVLKIVSWYTEMKEIFQEARAKNLPLGEALLTASVQACKFIPYIFMYGLLYGPFVLFFRCLPISVKSRVRFARRCGIKTGQGIRQKSAMQMEAVKKAIKSPEEKPQIIMSNETPETLAEFLGIYDMLILVCQDLHYVDIANLGLVSKSVREAVLPTDSRIYRTMHFKRYTCQRRDRKQCWVCRNQICTCRVVSKPVTSDKRSLSSISTTVALIAPLATFQTFNESVVLRSQVVKTPWILGVATANPSQTSQVFGSAAGTAPPIIRFTRATLHPSFALFAKTAMIVAMKSC</sequence>
<feature type="transmembrane region" description="Helical" evidence="1">
    <location>
        <begin position="75"/>
        <end position="99"/>
    </location>
</feature>
<reference evidence="2 3" key="1">
    <citation type="journal article" date="2018" name="Sci. Rep.">
        <title>Comparative genomics provides insights into the lifestyle and reveals functional heterogeneity of dark septate endophytic fungi.</title>
        <authorList>
            <person name="Knapp D.G."/>
            <person name="Nemeth J.B."/>
            <person name="Barry K."/>
            <person name="Hainaut M."/>
            <person name="Henrissat B."/>
            <person name="Johnson J."/>
            <person name="Kuo A."/>
            <person name="Lim J.H.P."/>
            <person name="Lipzen A."/>
            <person name="Nolan M."/>
            <person name="Ohm R.A."/>
            <person name="Tamas L."/>
            <person name="Grigoriev I.V."/>
            <person name="Spatafora J.W."/>
            <person name="Nagy L.G."/>
            <person name="Kovacs G.M."/>
        </authorList>
    </citation>
    <scope>NUCLEOTIDE SEQUENCE [LARGE SCALE GENOMIC DNA]</scope>
    <source>
        <strain evidence="2 3">DSE2036</strain>
    </source>
</reference>
<keyword evidence="3" id="KW-1185">Reference proteome</keyword>
<evidence type="ECO:0000256" key="1">
    <source>
        <dbReference type="SAM" id="Phobius"/>
    </source>
</evidence>
<evidence type="ECO:0000313" key="2">
    <source>
        <dbReference type="EMBL" id="PVI05325.1"/>
    </source>
</evidence>
<dbReference type="OrthoDB" id="4191440at2759"/>
<evidence type="ECO:0000313" key="3">
    <source>
        <dbReference type="Proteomes" id="UP000244855"/>
    </source>
</evidence>
<gene>
    <name evidence="2" type="ORF">DM02DRAFT_96424</name>
</gene>
<organism evidence="2 3">
    <name type="scientific">Periconia macrospinosa</name>
    <dbReference type="NCBI Taxonomy" id="97972"/>
    <lineage>
        <taxon>Eukaryota</taxon>
        <taxon>Fungi</taxon>
        <taxon>Dikarya</taxon>
        <taxon>Ascomycota</taxon>
        <taxon>Pezizomycotina</taxon>
        <taxon>Dothideomycetes</taxon>
        <taxon>Pleosporomycetidae</taxon>
        <taxon>Pleosporales</taxon>
        <taxon>Massarineae</taxon>
        <taxon>Periconiaceae</taxon>
        <taxon>Periconia</taxon>
    </lineage>
</organism>
<keyword evidence="1" id="KW-0472">Membrane</keyword>
<keyword evidence="1" id="KW-1133">Transmembrane helix</keyword>
<dbReference type="Proteomes" id="UP000244855">
    <property type="component" value="Unassembled WGS sequence"/>
</dbReference>
<feature type="transmembrane region" description="Helical" evidence="1">
    <location>
        <begin position="221"/>
        <end position="242"/>
    </location>
</feature>
<keyword evidence="1" id="KW-0812">Transmembrane</keyword>
<name>A0A2V1E7X2_9PLEO</name>
<feature type="transmembrane region" description="Helical" evidence="1">
    <location>
        <begin position="12"/>
        <end position="31"/>
    </location>
</feature>
<dbReference type="AlphaFoldDB" id="A0A2V1E7X2"/>
<accession>A0A2V1E7X2</accession>